<name>A0A067L491_JATCU</name>
<reference evidence="1 2" key="1">
    <citation type="journal article" date="2014" name="PLoS ONE">
        <title>Global Analysis of Gene Expression Profiles in Physic Nut (Jatropha curcas L.) Seedlings Exposed to Salt Stress.</title>
        <authorList>
            <person name="Zhang L."/>
            <person name="Zhang C."/>
            <person name="Wu P."/>
            <person name="Chen Y."/>
            <person name="Li M."/>
            <person name="Jiang H."/>
            <person name="Wu G."/>
        </authorList>
    </citation>
    <scope>NUCLEOTIDE SEQUENCE [LARGE SCALE GENOMIC DNA]</scope>
    <source>
        <strain evidence="2">cv. GZQX0401</strain>
        <tissue evidence="1">Young leaves</tissue>
    </source>
</reference>
<dbReference type="EMBL" id="KK914353">
    <property type="protein sequence ID" value="KDP38919.1"/>
    <property type="molecule type" value="Genomic_DNA"/>
</dbReference>
<gene>
    <name evidence="1" type="ORF">JCGZ_00676</name>
</gene>
<proteinExistence type="predicted"/>
<dbReference type="AlphaFoldDB" id="A0A067L491"/>
<evidence type="ECO:0008006" key="3">
    <source>
        <dbReference type="Google" id="ProtNLM"/>
    </source>
</evidence>
<evidence type="ECO:0000313" key="2">
    <source>
        <dbReference type="Proteomes" id="UP000027138"/>
    </source>
</evidence>
<evidence type="ECO:0000313" key="1">
    <source>
        <dbReference type="EMBL" id="KDP38919.1"/>
    </source>
</evidence>
<keyword evidence="2" id="KW-1185">Reference proteome</keyword>
<dbReference type="Proteomes" id="UP000027138">
    <property type="component" value="Unassembled WGS sequence"/>
</dbReference>
<organism evidence="1 2">
    <name type="scientific">Jatropha curcas</name>
    <name type="common">Barbados nut</name>
    <dbReference type="NCBI Taxonomy" id="180498"/>
    <lineage>
        <taxon>Eukaryota</taxon>
        <taxon>Viridiplantae</taxon>
        <taxon>Streptophyta</taxon>
        <taxon>Embryophyta</taxon>
        <taxon>Tracheophyta</taxon>
        <taxon>Spermatophyta</taxon>
        <taxon>Magnoliopsida</taxon>
        <taxon>eudicotyledons</taxon>
        <taxon>Gunneridae</taxon>
        <taxon>Pentapetalae</taxon>
        <taxon>rosids</taxon>
        <taxon>fabids</taxon>
        <taxon>Malpighiales</taxon>
        <taxon>Euphorbiaceae</taxon>
        <taxon>Crotonoideae</taxon>
        <taxon>Jatropheae</taxon>
        <taxon>Jatropha</taxon>
    </lineage>
</organism>
<protein>
    <recommendedName>
        <fullName evidence="3">F-box associated domain-containing protein</fullName>
    </recommendedName>
</protein>
<sequence>MLPECLVNSSALDVASFGESSIAVIRQLYDKKSDIWVMKKYGEVASWLMLGTMGKCWRGKSRVLGFRSEGDVFLHFHRGGIASRNVESQRKIISNRIEIYSLNVMPWKNIADITSKHGAYDHVVPALVNGELHLNLTD</sequence>
<accession>A0A067L491</accession>